<dbReference type="OrthoDB" id="3638115at2759"/>
<comment type="caution">
    <text evidence="1">The sequence shown here is derived from an EMBL/GenBank/DDBJ whole genome shotgun (WGS) entry which is preliminary data.</text>
</comment>
<keyword evidence="2" id="KW-1185">Reference proteome</keyword>
<dbReference type="Proteomes" id="UP000825890">
    <property type="component" value="Unassembled WGS sequence"/>
</dbReference>
<sequence>MRNEALEILYQRHELQFYTAPSASLLAQDNTRQQICKIEEYEEVLKWVHKLRIVLFVPQEARDERILLALMAYVKAVLMEREVPLESFTLEMCAFGGRSCKPSAVLYAAQGFRSIKNVKFEFQSGFSGVGSENAKEVLVQDVQKGGEKSTVTDMSKEKALNELERAWSKTQPTWFNPKLVSNRWLGTTLEV</sequence>
<evidence type="ECO:0000313" key="2">
    <source>
        <dbReference type="Proteomes" id="UP000825890"/>
    </source>
</evidence>
<dbReference type="GeneID" id="68287956"/>
<proteinExistence type="predicted"/>
<accession>A0A9P3F9K7</accession>
<reference evidence="1 2" key="1">
    <citation type="submission" date="2021-01" db="EMBL/GenBank/DDBJ databases">
        <title>Cercospora kikuchii MAFF 305040 whole genome shotgun sequence.</title>
        <authorList>
            <person name="Kashiwa T."/>
            <person name="Suzuki T."/>
        </authorList>
    </citation>
    <scope>NUCLEOTIDE SEQUENCE [LARGE SCALE GENOMIC DNA]</scope>
    <source>
        <strain evidence="1 2">MAFF 305040</strain>
    </source>
</reference>
<dbReference type="AlphaFoldDB" id="A0A9P3F9K7"/>
<name>A0A9P3F9K7_9PEZI</name>
<gene>
    <name evidence="1" type="ORF">CKM354_000238100</name>
</gene>
<evidence type="ECO:0000313" key="1">
    <source>
        <dbReference type="EMBL" id="GIZ38988.1"/>
    </source>
</evidence>
<dbReference type="EMBL" id="BOLY01000002">
    <property type="protein sequence ID" value="GIZ38988.1"/>
    <property type="molecule type" value="Genomic_DNA"/>
</dbReference>
<dbReference type="RefSeq" id="XP_044653475.1">
    <property type="nucleotide sequence ID" value="XM_044797540.1"/>
</dbReference>
<organism evidence="1 2">
    <name type="scientific">Cercospora kikuchii</name>
    <dbReference type="NCBI Taxonomy" id="84275"/>
    <lineage>
        <taxon>Eukaryota</taxon>
        <taxon>Fungi</taxon>
        <taxon>Dikarya</taxon>
        <taxon>Ascomycota</taxon>
        <taxon>Pezizomycotina</taxon>
        <taxon>Dothideomycetes</taxon>
        <taxon>Dothideomycetidae</taxon>
        <taxon>Mycosphaerellales</taxon>
        <taxon>Mycosphaerellaceae</taxon>
        <taxon>Cercospora</taxon>
    </lineage>
</organism>
<protein>
    <submittedName>
        <fullName evidence="1">Uncharacterized protein</fullName>
    </submittedName>
</protein>